<accession>A0A067KR49</accession>
<reference evidence="2 3" key="1">
    <citation type="journal article" date="2014" name="PLoS ONE">
        <title>Global Analysis of Gene Expression Profiles in Physic Nut (Jatropha curcas L.) Seedlings Exposed to Salt Stress.</title>
        <authorList>
            <person name="Zhang L."/>
            <person name="Zhang C."/>
            <person name="Wu P."/>
            <person name="Chen Y."/>
            <person name="Li M."/>
            <person name="Jiang H."/>
            <person name="Wu G."/>
        </authorList>
    </citation>
    <scope>NUCLEOTIDE SEQUENCE [LARGE SCALE GENOMIC DNA]</scope>
    <source>
        <strain evidence="3">cv. GZQX0401</strain>
        <tissue evidence="2">Young leaves</tissue>
    </source>
</reference>
<evidence type="ECO:0000256" key="1">
    <source>
        <dbReference type="SAM" id="MobiDB-lite"/>
    </source>
</evidence>
<dbReference type="Proteomes" id="UP000027138">
    <property type="component" value="Unassembled WGS sequence"/>
</dbReference>
<sequence>MYRWKFGFDFRDPRGDHSASRVLAGVSPESRRTAAVHIGRKIMLAQNFATITPFDSKFTKDSISSVNLVRSVLDWPDRVRQQLGAINGGFTIFHQTLDSTAARGSHGGGETIDAASSSCSHRKRR</sequence>
<dbReference type="AlphaFoldDB" id="A0A067KR49"/>
<feature type="region of interest" description="Disordered" evidence="1">
    <location>
        <begin position="101"/>
        <end position="125"/>
    </location>
</feature>
<name>A0A067KR49_JATCU</name>
<organism evidence="2 3">
    <name type="scientific">Jatropha curcas</name>
    <name type="common">Barbados nut</name>
    <dbReference type="NCBI Taxonomy" id="180498"/>
    <lineage>
        <taxon>Eukaryota</taxon>
        <taxon>Viridiplantae</taxon>
        <taxon>Streptophyta</taxon>
        <taxon>Embryophyta</taxon>
        <taxon>Tracheophyta</taxon>
        <taxon>Spermatophyta</taxon>
        <taxon>Magnoliopsida</taxon>
        <taxon>eudicotyledons</taxon>
        <taxon>Gunneridae</taxon>
        <taxon>Pentapetalae</taxon>
        <taxon>rosids</taxon>
        <taxon>fabids</taxon>
        <taxon>Malpighiales</taxon>
        <taxon>Euphorbiaceae</taxon>
        <taxon>Crotonoideae</taxon>
        <taxon>Jatropheae</taxon>
        <taxon>Jatropha</taxon>
    </lineage>
</organism>
<keyword evidence="3" id="KW-1185">Reference proteome</keyword>
<gene>
    <name evidence="2" type="ORF">JCGZ_11281</name>
</gene>
<evidence type="ECO:0000313" key="2">
    <source>
        <dbReference type="EMBL" id="KDP34725.1"/>
    </source>
</evidence>
<protein>
    <submittedName>
        <fullName evidence="2">Uncharacterized protein</fullName>
    </submittedName>
</protein>
<dbReference type="EMBL" id="KK914512">
    <property type="protein sequence ID" value="KDP34725.1"/>
    <property type="molecule type" value="Genomic_DNA"/>
</dbReference>
<evidence type="ECO:0000313" key="3">
    <source>
        <dbReference type="Proteomes" id="UP000027138"/>
    </source>
</evidence>
<proteinExistence type="predicted"/>